<reference evidence="3" key="1">
    <citation type="submission" date="2012-05" db="EMBL/GenBank/DDBJ databases">
        <authorList>
            <person name="Saw J.H.W."/>
            <person name="Foster J."/>
            <person name="Brown M.V."/>
            <person name="Schatz M.C."/>
            <person name="Hou S."/>
            <person name="Alam M."/>
            <person name="Donachie S.P."/>
        </authorList>
    </citation>
    <scope>NUCLEOTIDE SEQUENCE</scope>
    <source>
        <strain evidence="3">JS1</strain>
    </source>
</reference>
<evidence type="ECO:0000313" key="1">
    <source>
        <dbReference type="EMBL" id="AGY59253.1"/>
    </source>
</evidence>
<dbReference type="EMBL" id="CP003587">
    <property type="protein sequence ID" value="AGY59612.1"/>
    <property type="molecule type" value="Genomic_DNA"/>
</dbReference>
<dbReference type="Proteomes" id="UP000017396">
    <property type="component" value="Chromosome"/>
</dbReference>
<proteinExistence type="predicted"/>
<dbReference type="KEGG" id="glj:GKIL_3366"/>
<dbReference type="KEGG" id="glj:GKIL_4131"/>
<accession>U5QN25</accession>
<dbReference type="AlphaFoldDB" id="U5QN25"/>
<dbReference type="EMBL" id="CP003587">
    <property type="protein sequence ID" value="AGY60377.1"/>
    <property type="molecule type" value="Genomic_DNA"/>
</dbReference>
<gene>
    <name evidence="1" type="ORF">GKIL_3007</name>
    <name evidence="2" type="ORF">GKIL_3366</name>
    <name evidence="3" type="ORF">GKIL_4131</name>
</gene>
<evidence type="ECO:0000313" key="2">
    <source>
        <dbReference type="EMBL" id="AGY59612.1"/>
    </source>
</evidence>
<dbReference type="STRING" id="1183438.GKIL_3007"/>
<dbReference type="KEGG" id="glj:GKIL_3007"/>
<dbReference type="HOGENOM" id="CLU_2011993_0_0_3"/>
<reference evidence="3 4" key="2">
    <citation type="journal article" date="2013" name="PLoS ONE">
        <title>Cultivation and Complete Genome Sequencing of Gloeobacter kilaueensis sp. nov., from a Lava Cave in Kilauea Caldera, Hawai'i.</title>
        <authorList>
            <person name="Saw J.H."/>
            <person name="Schatz M."/>
            <person name="Brown M.V."/>
            <person name="Kunkel D.D."/>
            <person name="Foster J.S."/>
            <person name="Shick H."/>
            <person name="Christensen S."/>
            <person name="Hou S."/>
            <person name="Wan X."/>
            <person name="Donachie S.P."/>
        </authorList>
    </citation>
    <scope>NUCLEOTIDE SEQUENCE [LARGE SCALE GENOMIC DNA]</scope>
    <source>
        <strain evidence="4">JS</strain>
        <strain evidence="3">JS1</strain>
    </source>
</reference>
<keyword evidence="4" id="KW-1185">Reference proteome</keyword>
<evidence type="ECO:0000313" key="4">
    <source>
        <dbReference type="Proteomes" id="UP000017396"/>
    </source>
</evidence>
<evidence type="ECO:0000313" key="3">
    <source>
        <dbReference type="EMBL" id="AGY60377.1"/>
    </source>
</evidence>
<dbReference type="EMBL" id="CP003587">
    <property type="protein sequence ID" value="AGY59253.1"/>
    <property type="molecule type" value="Genomic_DNA"/>
</dbReference>
<protein>
    <submittedName>
        <fullName evidence="3">Uncharacterized protein</fullName>
    </submittedName>
</protein>
<name>U5QN25_GLOK1</name>
<sequence length="123" mass="13594">MHLHPPLLKQSSQVSRIVGFWVLLHLLSEKLKVFRCEFRSGTTTLSLEQSLQAVVPPTAEGSAHCRWGTTEVGSNLRCSHAMHTQPYGLSTLAYTLRNGEVVAEFLEVVFFLGCQVDAMIGHG</sequence>
<organism evidence="3 4">
    <name type="scientific">Gloeobacter kilaueensis (strain ATCC BAA-2537 / CCAP 1431/1 / ULC 316 / JS1)</name>
    <dbReference type="NCBI Taxonomy" id="1183438"/>
    <lineage>
        <taxon>Bacteria</taxon>
        <taxon>Bacillati</taxon>
        <taxon>Cyanobacteriota</taxon>
        <taxon>Cyanophyceae</taxon>
        <taxon>Gloeobacterales</taxon>
        <taxon>Gloeobacteraceae</taxon>
        <taxon>Gloeobacter</taxon>
    </lineage>
</organism>